<comment type="subcellular location">
    <subcellularLocation>
        <location evidence="1">Secreted</location>
    </subcellularLocation>
</comment>
<dbReference type="AlphaFoldDB" id="A0A9D3NM91"/>
<evidence type="ECO:0000259" key="5">
    <source>
        <dbReference type="Pfam" id="PF00021"/>
    </source>
</evidence>
<feature type="compositionally biased region" description="Acidic residues" evidence="3">
    <location>
        <begin position="114"/>
        <end position="124"/>
    </location>
</feature>
<organism evidence="6 7">
    <name type="scientific">Hemibagrus wyckioides</name>
    <dbReference type="NCBI Taxonomy" id="337641"/>
    <lineage>
        <taxon>Eukaryota</taxon>
        <taxon>Metazoa</taxon>
        <taxon>Chordata</taxon>
        <taxon>Craniata</taxon>
        <taxon>Vertebrata</taxon>
        <taxon>Euteleostomi</taxon>
        <taxon>Actinopterygii</taxon>
        <taxon>Neopterygii</taxon>
        <taxon>Teleostei</taxon>
        <taxon>Ostariophysi</taxon>
        <taxon>Siluriformes</taxon>
        <taxon>Bagridae</taxon>
        <taxon>Hemibagrus</taxon>
    </lineage>
</organism>
<name>A0A9D3NM91_9TELE</name>
<evidence type="ECO:0000256" key="3">
    <source>
        <dbReference type="SAM" id="MobiDB-lite"/>
    </source>
</evidence>
<accession>A0A9D3NM91</accession>
<evidence type="ECO:0000256" key="2">
    <source>
        <dbReference type="ARBA" id="ARBA00022525"/>
    </source>
</evidence>
<dbReference type="Gene3D" id="2.10.60.10">
    <property type="entry name" value="CD59"/>
    <property type="match status" value="1"/>
</dbReference>
<feature type="chain" id="PRO_5038823176" description="UPAR/Ly6 domain-containing protein" evidence="4">
    <location>
        <begin position="20"/>
        <end position="124"/>
    </location>
</feature>
<dbReference type="PANTHER" id="PTHR20914">
    <property type="entry name" value="LY6/PLAUR DOMAIN-CONTAINING PROTEIN 8"/>
    <property type="match status" value="1"/>
</dbReference>
<feature type="region of interest" description="Disordered" evidence="3">
    <location>
        <begin position="101"/>
        <end position="124"/>
    </location>
</feature>
<evidence type="ECO:0000256" key="1">
    <source>
        <dbReference type="ARBA" id="ARBA00004613"/>
    </source>
</evidence>
<dbReference type="InterPro" id="IPR050918">
    <property type="entry name" value="CNF-like_PLA2_Inhibitor"/>
</dbReference>
<comment type="caution">
    <text evidence="6">The sequence shown here is derived from an EMBL/GenBank/DDBJ whole genome shotgun (WGS) entry which is preliminary data.</text>
</comment>
<feature type="signal peptide" evidence="4">
    <location>
        <begin position="1"/>
        <end position="19"/>
    </location>
</feature>
<evidence type="ECO:0000256" key="4">
    <source>
        <dbReference type="SAM" id="SignalP"/>
    </source>
</evidence>
<feature type="compositionally biased region" description="Polar residues" evidence="3">
    <location>
        <begin position="101"/>
        <end position="113"/>
    </location>
</feature>
<dbReference type="Proteomes" id="UP000824219">
    <property type="component" value="Linkage Group LG15"/>
</dbReference>
<keyword evidence="4" id="KW-0732">Signal</keyword>
<proteinExistence type="predicted"/>
<protein>
    <recommendedName>
        <fullName evidence="5">UPAR/Ly6 domain-containing protein</fullName>
    </recommendedName>
</protein>
<dbReference type="Pfam" id="PF00021">
    <property type="entry name" value="UPAR_LY6"/>
    <property type="match status" value="1"/>
</dbReference>
<dbReference type="InterPro" id="IPR016054">
    <property type="entry name" value="LY6_UPA_recep-like"/>
</dbReference>
<keyword evidence="2" id="KW-0964">Secreted</keyword>
<gene>
    <name evidence="6" type="ORF">KOW79_013149</name>
</gene>
<keyword evidence="7" id="KW-1185">Reference proteome</keyword>
<dbReference type="GO" id="GO:0005576">
    <property type="term" value="C:extracellular region"/>
    <property type="evidence" value="ECO:0007669"/>
    <property type="project" value="UniProtKB-SubCell"/>
</dbReference>
<reference evidence="6 7" key="1">
    <citation type="submission" date="2021-06" db="EMBL/GenBank/DDBJ databases">
        <title>Chromosome-level genome assembly of the red-tail catfish (Hemibagrus wyckioides).</title>
        <authorList>
            <person name="Shao F."/>
        </authorList>
    </citation>
    <scope>NUCLEOTIDE SEQUENCE [LARGE SCALE GENOMIC DNA]</scope>
    <source>
        <strain evidence="6">EC202008001</strain>
        <tissue evidence="6">Blood</tissue>
    </source>
</reference>
<evidence type="ECO:0000313" key="6">
    <source>
        <dbReference type="EMBL" id="KAG7323447.1"/>
    </source>
</evidence>
<dbReference type="OrthoDB" id="5945173at2759"/>
<dbReference type="EMBL" id="JAHKSW010000015">
    <property type="protein sequence ID" value="KAG7323447.1"/>
    <property type="molecule type" value="Genomic_DNA"/>
</dbReference>
<dbReference type="SUPFAM" id="SSF57302">
    <property type="entry name" value="Snake toxin-like"/>
    <property type="match status" value="1"/>
</dbReference>
<feature type="domain" description="UPAR/Ly6" evidence="5">
    <location>
        <begin position="19"/>
        <end position="102"/>
    </location>
</feature>
<evidence type="ECO:0000313" key="7">
    <source>
        <dbReference type="Proteomes" id="UP000824219"/>
    </source>
</evidence>
<sequence>MELQLTLILSCLLFSTALALQCYQCIPDSSGHCESTVTQCPDQCGSITTTTTATTNKDGMLTSVSVKSCLEAAQCINGSIRVLNQLTVNVNTKCCSTDLCNTETLPGTTMSSSQEEEDEGEEKH</sequence>
<dbReference type="PANTHER" id="PTHR20914:SF9">
    <property type="entry name" value="COILED, ISOFORM A"/>
    <property type="match status" value="1"/>
</dbReference>
<dbReference type="InterPro" id="IPR045860">
    <property type="entry name" value="Snake_toxin-like_sf"/>
</dbReference>